<dbReference type="WBParaSite" id="TMUE_0000001334.1">
    <property type="protein sequence ID" value="TMUE_0000001334.1"/>
    <property type="gene ID" value="WBGene00297232"/>
</dbReference>
<dbReference type="AlphaFoldDB" id="A0A5S6Q2G3"/>
<sequence length="66" mass="7322">MPPLRTVHGPAVQGKSRRCAMAVQSKGMPKGAVPAPLRWHGGSVERKCRMIKEDDGRHYLLNCILK</sequence>
<organism evidence="1 2">
    <name type="scientific">Trichuris muris</name>
    <name type="common">Mouse whipworm</name>
    <dbReference type="NCBI Taxonomy" id="70415"/>
    <lineage>
        <taxon>Eukaryota</taxon>
        <taxon>Metazoa</taxon>
        <taxon>Ecdysozoa</taxon>
        <taxon>Nematoda</taxon>
        <taxon>Enoplea</taxon>
        <taxon>Dorylaimia</taxon>
        <taxon>Trichinellida</taxon>
        <taxon>Trichuridae</taxon>
        <taxon>Trichuris</taxon>
    </lineage>
</organism>
<evidence type="ECO:0000313" key="1">
    <source>
        <dbReference type="Proteomes" id="UP000046395"/>
    </source>
</evidence>
<proteinExistence type="predicted"/>
<keyword evidence="1" id="KW-1185">Reference proteome</keyword>
<accession>A0A5S6Q2G3</accession>
<dbReference type="Proteomes" id="UP000046395">
    <property type="component" value="Unassembled WGS sequence"/>
</dbReference>
<name>A0A5S6Q2G3_TRIMR</name>
<protein>
    <submittedName>
        <fullName evidence="2">Uncharacterized protein</fullName>
    </submittedName>
</protein>
<reference evidence="2" key="1">
    <citation type="submission" date="2019-12" db="UniProtKB">
        <authorList>
            <consortium name="WormBaseParasite"/>
        </authorList>
    </citation>
    <scope>IDENTIFICATION</scope>
</reference>
<evidence type="ECO:0000313" key="2">
    <source>
        <dbReference type="WBParaSite" id="TMUE_0000001334.1"/>
    </source>
</evidence>